<proteinExistence type="predicted"/>
<dbReference type="Proteomes" id="UP001060215">
    <property type="component" value="Chromosome 1"/>
</dbReference>
<name>A0ACC0IZK3_9ERIC</name>
<organism evidence="1 2">
    <name type="scientific">Camellia lanceoleosa</name>
    <dbReference type="NCBI Taxonomy" id="1840588"/>
    <lineage>
        <taxon>Eukaryota</taxon>
        <taxon>Viridiplantae</taxon>
        <taxon>Streptophyta</taxon>
        <taxon>Embryophyta</taxon>
        <taxon>Tracheophyta</taxon>
        <taxon>Spermatophyta</taxon>
        <taxon>Magnoliopsida</taxon>
        <taxon>eudicotyledons</taxon>
        <taxon>Gunneridae</taxon>
        <taxon>Pentapetalae</taxon>
        <taxon>asterids</taxon>
        <taxon>Ericales</taxon>
        <taxon>Theaceae</taxon>
        <taxon>Camellia</taxon>
    </lineage>
</organism>
<accession>A0ACC0IZK3</accession>
<sequence>MNPAYHEFSEQELGRINPTHYPDLFHQTFYESVEFRMYGFKINMCPTPHSHDWNECPFAHQGEKARRRDPREYNYEAISCPAFRKGDCPRGDLCPFAHGVFEYWLHPAKYRTQACNSGDSCSRRVCFFAHSPEELREETTYQLVYPVSTINGEDAMIIGNAPCYCCCCVGASTTAVGVPAMPMFPVSPGTCWGAGGRSDFLASFSGLTISQGDEMERSVFGWNALPPLVAAQGEEDLESNVLDIDWIMEMVE</sequence>
<dbReference type="EMBL" id="CM045758">
    <property type="protein sequence ID" value="KAI8030402.1"/>
    <property type="molecule type" value="Genomic_DNA"/>
</dbReference>
<reference evidence="1 2" key="1">
    <citation type="journal article" date="2022" name="Plant J.">
        <title>Chromosome-level genome of Camellia lanceoleosa provides a valuable resource for understanding genome evolution and self-incompatibility.</title>
        <authorList>
            <person name="Gong W."/>
            <person name="Xiao S."/>
            <person name="Wang L."/>
            <person name="Liao Z."/>
            <person name="Chang Y."/>
            <person name="Mo W."/>
            <person name="Hu G."/>
            <person name="Li W."/>
            <person name="Zhao G."/>
            <person name="Zhu H."/>
            <person name="Hu X."/>
            <person name="Ji K."/>
            <person name="Xiang X."/>
            <person name="Song Q."/>
            <person name="Yuan D."/>
            <person name="Jin S."/>
            <person name="Zhang L."/>
        </authorList>
    </citation>
    <scope>NUCLEOTIDE SEQUENCE [LARGE SCALE GENOMIC DNA]</scope>
    <source>
        <strain evidence="1">SQ_2022a</strain>
    </source>
</reference>
<evidence type="ECO:0000313" key="1">
    <source>
        <dbReference type="EMBL" id="KAI8030402.1"/>
    </source>
</evidence>
<gene>
    <name evidence="1" type="ORF">LOK49_LG01G01192</name>
</gene>
<comment type="caution">
    <text evidence="1">The sequence shown here is derived from an EMBL/GenBank/DDBJ whole genome shotgun (WGS) entry which is preliminary data.</text>
</comment>
<evidence type="ECO:0000313" key="2">
    <source>
        <dbReference type="Proteomes" id="UP001060215"/>
    </source>
</evidence>
<keyword evidence="2" id="KW-1185">Reference proteome</keyword>
<protein>
    <submittedName>
        <fullName evidence="1">Zinc finger CCCH domain-containing protein 54</fullName>
    </submittedName>
</protein>